<accession>A0A813DR02</accession>
<feature type="region of interest" description="Disordered" evidence="1">
    <location>
        <begin position="73"/>
        <end position="100"/>
    </location>
</feature>
<feature type="compositionally biased region" description="Polar residues" evidence="1">
    <location>
        <begin position="89"/>
        <end position="100"/>
    </location>
</feature>
<comment type="caution">
    <text evidence="3">The sequence shown here is derived from an EMBL/GenBank/DDBJ whole genome shotgun (WGS) entry which is preliminary data.</text>
</comment>
<feature type="transmembrane region" description="Helical" evidence="2">
    <location>
        <begin position="21"/>
        <end position="42"/>
    </location>
</feature>
<proteinExistence type="predicted"/>
<evidence type="ECO:0000256" key="2">
    <source>
        <dbReference type="SAM" id="Phobius"/>
    </source>
</evidence>
<dbReference type="EMBL" id="CAJNNV010005126">
    <property type="protein sequence ID" value="CAE8591680.1"/>
    <property type="molecule type" value="Genomic_DNA"/>
</dbReference>
<evidence type="ECO:0000313" key="3">
    <source>
        <dbReference type="EMBL" id="CAE8591680.1"/>
    </source>
</evidence>
<dbReference type="AlphaFoldDB" id="A0A813DR02"/>
<reference evidence="3" key="1">
    <citation type="submission" date="2021-02" db="EMBL/GenBank/DDBJ databases">
        <authorList>
            <person name="Dougan E. K."/>
            <person name="Rhodes N."/>
            <person name="Thang M."/>
            <person name="Chan C."/>
        </authorList>
    </citation>
    <scope>NUCLEOTIDE SEQUENCE</scope>
</reference>
<dbReference type="Proteomes" id="UP000654075">
    <property type="component" value="Unassembled WGS sequence"/>
</dbReference>
<keyword evidence="2" id="KW-0472">Membrane</keyword>
<name>A0A813DR02_POLGL</name>
<protein>
    <submittedName>
        <fullName evidence="3">Uncharacterized protein</fullName>
    </submittedName>
</protein>
<keyword evidence="2" id="KW-1133">Transmembrane helix</keyword>
<sequence length="100" mass="11974">MRGRERRLPFLRTRRSVCAYCSIYIYVWWYLSKVFVHAFIAFARHQSKQAPEHLSLLLFLFAIMLLTVNNNNYNNNNKNNNKNNNNNKQQHQQRGTSDLV</sequence>
<keyword evidence="2" id="KW-0812">Transmembrane</keyword>
<feature type="compositionally biased region" description="Low complexity" evidence="1">
    <location>
        <begin position="73"/>
        <end position="88"/>
    </location>
</feature>
<evidence type="ECO:0000256" key="1">
    <source>
        <dbReference type="SAM" id="MobiDB-lite"/>
    </source>
</evidence>
<organism evidence="3 4">
    <name type="scientific">Polarella glacialis</name>
    <name type="common">Dinoflagellate</name>
    <dbReference type="NCBI Taxonomy" id="89957"/>
    <lineage>
        <taxon>Eukaryota</taxon>
        <taxon>Sar</taxon>
        <taxon>Alveolata</taxon>
        <taxon>Dinophyceae</taxon>
        <taxon>Suessiales</taxon>
        <taxon>Suessiaceae</taxon>
        <taxon>Polarella</taxon>
    </lineage>
</organism>
<feature type="transmembrane region" description="Helical" evidence="2">
    <location>
        <begin position="54"/>
        <end position="73"/>
    </location>
</feature>
<gene>
    <name evidence="3" type="ORF">PGLA1383_LOCUS10345</name>
</gene>
<evidence type="ECO:0000313" key="4">
    <source>
        <dbReference type="Proteomes" id="UP000654075"/>
    </source>
</evidence>
<keyword evidence="4" id="KW-1185">Reference proteome</keyword>